<dbReference type="PANTHER" id="PTHR46564:SF1">
    <property type="entry name" value="TRANSPOSASE"/>
    <property type="match status" value="1"/>
</dbReference>
<dbReference type="InterPro" id="IPR038717">
    <property type="entry name" value="Tc1-like_DDE_dom"/>
</dbReference>
<keyword evidence="5" id="KW-1185">Reference proteome</keyword>
<evidence type="ECO:0000313" key="2">
    <source>
        <dbReference type="EMBL" id="RDC61911.1"/>
    </source>
</evidence>
<protein>
    <recommendedName>
        <fullName evidence="1">Tc1-like transposase DDE domain-containing protein</fullName>
    </recommendedName>
</protein>
<name>A0A369QAH5_9BACT</name>
<evidence type="ECO:0000313" key="4">
    <source>
        <dbReference type="EMBL" id="RDC62891.1"/>
    </source>
</evidence>
<gene>
    <name evidence="2" type="ORF">AHMF7616_00500</name>
    <name evidence="3" type="ORF">AHMF7616_01382</name>
    <name evidence="4" type="ORF">AHMF7616_01490</name>
</gene>
<evidence type="ECO:0000313" key="5">
    <source>
        <dbReference type="Proteomes" id="UP000253919"/>
    </source>
</evidence>
<dbReference type="InterPro" id="IPR047655">
    <property type="entry name" value="Transpos_IS630-like"/>
</dbReference>
<dbReference type="Pfam" id="PF13358">
    <property type="entry name" value="DDE_3"/>
    <property type="match status" value="1"/>
</dbReference>
<dbReference type="InterPro" id="IPR012337">
    <property type="entry name" value="RNaseH-like_sf"/>
</dbReference>
<dbReference type="PANTHER" id="PTHR46564">
    <property type="entry name" value="TRANSPOSASE"/>
    <property type="match status" value="1"/>
</dbReference>
<sequence length="202" mass="23288">MQDEKEYEQKRTTLFTLLFLAQAGYIDLCFGDESGFSLMPTVPYGWIKKGKQACLLAQRSARVNVFGLLSTTNQLTAYQKQESLTADFIIECLEDFCPTISQMTVIVLDNAPLHTSTTFRAKQAEWESKGLYLFFLPKYSPHLNRIEQLWKQIKHHWLKAADYLSLTHLKQALERIITGFGTSFTLDFKQLDLSLFPILNFD</sequence>
<dbReference type="EMBL" id="QASA01000001">
    <property type="protein sequence ID" value="RDC62891.1"/>
    <property type="molecule type" value="Genomic_DNA"/>
</dbReference>
<dbReference type="EMBL" id="QASA01000001">
    <property type="protein sequence ID" value="RDC62788.1"/>
    <property type="molecule type" value="Genomic_DNA"/>
</dbReference>
<dbReference type="AlphaFoldDB" id="A0A369QAH5"/>
<accession>A0A369QAH5</accession>
<reference evidence="2 5" key="1">
    <citation type="submission" date="2018-04" db="EMBL/GenBank/DDBJ databases">
        <title>Adhaeribacter sp. HMF7616 genome sequencing and assembly.</title>
        <authorList>
            <person name="Kang H."/>
            <person name="Kang J."/>
            <person name="Cha I."/>
            <person name="Kim H."/>
            <person name="Joh K."/>
        </authorList>
    </citation>
    <scope>NUCLEOTIDE SEQUENCE [LARGE SCALE GENOMIC DNA]</scope>
    <source>
        <strain evidence="2 5">HMF7616</strain>
    </source>
</reference>
<proteinExistence type="predicted"/>
<dbReference type="RefSeq" id="WP_233507284.1">
    <property type="nucleotide sequence ID" value="NZ_QASA01000001.1"/>
</dbReference>
<dbReference type="Proteomes" id="UP000253919">
    <property type="component" value="Unassembled WGS sequence"/>
</dbReference>
<dbReference type="EMBL" id="QASA01000001">
    <property type="protein sequence ID" value="RDC61911.1"/>
    <property type="molecule type" value="Genomic_DNA"/>
</dbReference>
<dbReference type="InterPro" id="IPR036397">
    <property type="entry name" value="RNaseH_sf"/>
</dbReference>
<dbReference type="GO" id="GO:0003676">
    <property type="term" value="F:nucleic acid binding"/>
    <property type="evidence" value="ECO:0007669"/>
    <property type="project" value="InterPro"/>
</dbReference>
<dbReference type="Gene3D" id="3.30.420.10">
    <property type="entry name" value="Ribonuclease H-like superfamily/Ribonuclease H"/>
    <property type="match status" value="1"/>
</dbReference>
<evidence type="ECO:0000259" key="1">
    <source>
        <dbReference type="Pfam" id="PF13358"/>
    </source>
</evidence>
<evidence type="ECO:0000313" key="3">
    <source>
        <dbReference type="EMBL" id="RDC62788.1"/>
    </source>
</evidence>
<comment type="caution">
    <text evidence="2">The sequence shown here is derived from an EMBL/GenBank/DDBJ whole genome shotgun (WGS) entry which is preliminary data.</text>
</comment>
<organism evidence="2 5">
    <name type="scientific">Adhaeribacter pallidiroseus</name>
    <dbReference type="NCBI Taxonomy" id="2072847"/>
    <lineage>
        <taxon>Bacteria</taxon>
        <taxon>Pseudomonadati</taxon>
        <taxon>Bacteroidota</taxon>
        <taxon>Cytophagia</taxon>
        <taxon>Cytophagales</taxon>
        <taxon>Hymenobacteraceae</taxon>
        <taxon>Adhaeribacter</taxon>
    </lineage>
</organism>
<dbReference type="SUPFAM" id="SSF53098">
    <property type="entry name" value="Ribonuclease H-like"/>
    <property type="match status" value="1"/>
</dbReference>
<dbReference type="NCBIfam" id="NF033545">
    <property type="entry name" value="transpos_IS630"/>
    <property type="match status" value="1"/>
</dbReference>
<feature type="domain" description="Tc1-like transposase DDE" evidence="1">
    <location>
        <begin position="28"/>
        <end position="167"/>
    </location>
</feature>